<feature type="transmembrane region" description="Helical" evidence="2">
    <location>
        <begin position="206"/>
        <end position="224"/>
    </location>
</feature>
<name>A0A9X5BGC3_9FIRM</name>
<accession>A0A9X5BGC3</accession>
<feature type="transmembrane region" description="Helical" evidence="2">
    <location>
        <begin position="178"/>
        <end position="200"/>
    </location>
</feature>
<dbReference type="AlphaFoldDB" id="A0A9X5BGC3"/>
<gene>
    <name evidence="3" type="ORF">D5281_11060</name>
</gene>
<keyword evidence="2" id="KW-0472">Membrane</keyword>
<evidence type="ECO:0000256" key="2">
    <source>
        <dbReference type="SAM" id="Phobius"/>
    </source>
</evidence>
<evidence type="ECO:0000313" key="4">
    <source>
        <dbReference type="Proteomes" id="UP001154420"/>
    </source>
</evidence>
<reference evidence="3" key="1">
    <citation type="submission" date="2018-09" db="EMBL/GenBank/DDBJ databases">
        <title>Murine metabolic-syndrome-specific gut microbial biobank.</title>
        <authorList>
            <person name="Liu C."/>
        </authorList>
    </citation>
    <scope>NUCLEOTIDE SEQUENCE</scope>
    <source>
        <strain evidence="3">D42-62</strain>
    </source>
</reference>
<dbReference type="OrthoDB" id="9772748at2"/>
<organism evidence="3 4">
    <name type="scientific">Parablautia muri</name>
    <dbReference type="NCBI Taxonomy" id="2320879"/>
    <lineage>
        <taxon>Bacteria</taxon>
        <taxon>Bacillati</taxon>
        <taxon>Bacillota</taxon>
        <taxon>Clostridia</taxon>
        <taxon>Lachnospirales</taxon>
        <taxon>Lachnospiraceae</taxon>
        <taxon>Parablautia</taxon>
    </lineage>
</organism>
<keyword evidence="2" id="KW-0812">Transmembrane</keyword>
<dbReference type="EMBL" id="QZDT01000016">
    <property type="protein sequence ID" value="NBJ93122.1"/>
    <property type="molecule type" value="Genomic_DNA"/>
</dbReference>
<dbReference type="Proteomes" id="UP001154420">
    <property type="component" value="Unassembled WGS sequence"/>
</dbReference>
<sequence length="394" mass="46778">MGLFKKLFHWKKKKEEPELASNDWSEITYDRQDYQIENKDQRQEYVKGCLEQIAEASKELENLQLEYNMVTSSLKDIEEIEALSEEDATELRECAKKIDNLERQQTGYEERKNRMSEEEFRELERMEDEFEEGYEKLTKAEDYQDLVKRDLRKLDGERQAYYYRRSELRRIIADTKSMTIVCTVAVILCILILFVLQYGFRMDTKLGYLAAAAVGAIAITAIFVKHNDSIKELGQVENGISRIINLQNTVKIRYVNNTHLLDYLYFKYNVSSAGELGKNWKRYEKEKEERRIYQIAIQELGEWHKELIDILRYHKIADPMVWLHQVPALLDKKEMVEVRHSLIIRRQTLRKRMDYNKEVIAGKAQAEVKDLVESYPEYAQEILDIVGQYEQDFS</sequence>
<dbReference type="RefSeq" id="WP_160560207.1">
    <property type="nucleotide sequence ID" value="NZ_QZDT01000016.1"/>
</dbReference>
<comment type="caution">
    <text evidence="3">The sequence shown here is derived from an EMBL/GenBank/DDBJ whole genome shotgun (WGS) entry which is preliminary data.</text>
</comment>
<evidence type="ECO:0000313" key="3">
    <source>
        <dbReference type="EMBL" id="NBJ93122.1"/>
    </source>
</evidence>
<keyword evidence="1" id="KW-0175">Coiled coil</keyword>
<evidence type="ECO:0000256" key="1">
    <source>
        <dbReference type="SAM" id="Coils"/>
    </source>
</evidence>
<feature type="coiled-coil region" evidence="1">
    <location>
        <begin position="46"/>
        <end position="140"/>
    </location>
</feature>
<keyword evidence="4" id="KW-1185">Reference proteome</keyword>
<protein>
    <submittedName>
        <fullName evidence="3">Uncharacterized protein</fullName>
    </submittedName>
</protein>
<keyword evidence="2" id="KW-1133">Transmembrane helix</keyword>
<proteinExistence type="predicted"/>